<dbReference type="OrthoDB" id="9181315at2"/>
<protein>
    <recommendedName>
        <fullName evidence="3">DUF4085 domain-containing protein</fullName>
    </recommendedName>
</protein>
<organism evidence="1 2">
    <name type="scientific">Parendozoicomonas haliclonae</name>
    <dbReference type="NCBI Taxonomy" id="1960125"/>
    <lineage>
        <taxon>Bacteria</taxon>
        <taxon>Pseudomonadati</taxon>
        <taxon>Pseudomonadota</taxon>
        <taxon>Gammaproteobacteria</taxon>
        <taxon>Oceanospirillales</taxon>
        <taxon>Endozoicomonadaceae</taxon>
        <taxon>Parendozoicomonas</taxon>
    </lineage>
</organism>
<evidence type="ECO:0000313" key="2">
    <source>
        <dbReference type="Proteomes" id="UP000196573"/>
    </source>
</evidence>
<dbReference type="EMBL" id="FWPT01000009">
    <property type="protein sequence ID" value="SMA49755.1"/>
    <property type="molecule type" value="Genomic_DNA"/>
</dbReference>
<dbReference type="AlphaFoldDB" id="A0A1X7ANA3"/>
<evidence type="ECO:0008006" key="3">
    <source>
        <dbReference type="Google" id="ProtNLM"/>
    </source>
</evidence>
<dbReference type="Pfam" id="PF13315">
    <property type="entry name" value="DUF4085"/>
    <property type="match status" value="1"/>
</dbReference>
<name>A0A1X7ANA3_9GAMM</name>
<dbReference type="RefSeq" id="WP_087112213.1">
    <property type="nucleotide sequence ID" value="NZ_FWPT01000009.1"/>
</dbReference>
<keyword evidence="2" id="KW-1185">Reference proteome</keyword>
<dbReference type="Proteomes" id="UP000196573">
    <property type="component" value="Unassembled WGS sequence"/>
</dbReference>
<evidence type="ECO:0000313" key="1">
    <source>
        <dbReference type="EMBL" id="SMA49755.1"/>
    </source>
</evidence>
<gene>
    <name evidence="1" type="ORF">EHSB41UT_03543</name>
</gene>
<sequence length="146" mass="17259">MKYFTMDWWNAADDNDPAAKNYLDYYNSIKHELPSKMVEFESLFSLHDSRIKGISINYISKELVLNLKGWDQHFENQKNYEVKFTDIQSSDFKFSDDEDLSSPEFGDLGYWEHELDDSNFAFRCIFSSGATFSVLYRDFEYKALEA</sequence>
<reference evidence="1 2" key="1">
    <citation type="submission" date="2017-03" db="EMBL/GenBank/DDBJ databases">
        <authorList>
            <person name="Afonso C.L."/>
            <person name="Miller P.J."/>
            <person name="Scott M.A."/>
            <person name="Spackman E."/>
            <person name="Goraichik I."/>
            <person name="Dimitrov K.M."/>
            <person name="Suarez D.L."/>
            <person name="Swayne D.E."/>
        </authorList>
    </citation>
    <scope>NUCLEOTIDE SEQUENCE [LARGE SCALE GENOMIC DNA]</scope>
    <source>
        <strain evidence="1">SB41UT1</strain>
    </source>
</reference>
<dbReference type="InterPro" id="IPR025144">
    <property type="entry name" value="DUF4085"/>
</dbReference>
<accession>A0A1X7ANA3</accession>
<proteinExistence type="predicted"/>